<protein>
    <submittedName>
        <fullName evidence="2">Transposase, mutator type</fullName>
    </submittedName>
</protein>
<accession>A0A699H0R0</accession>
<dbReference type="EMBL" id="BKCJ010079057">
    <property type="protein sequence ID" value="GEW89425.1"/>
    <property type="molecule type" value="Genomic_DNA"/>
</dbReference>
<sequence length="324" mass="35889">MTRTFRRVYMCLESLKQGFRACGREILGLDGCFMSGAWPGQIQTVVRVDANNEICLVACAIVEAESKESWCWFLNSLGGDLGRAKCDLRLNNICDVFNWQLVDGRDQPIITCQEYIREYLMKRIIEIQKVIAKIVGPLTPSMIKLFDAIKKRLLSTLFNGMEAHVYSFKVNPCNDREMWPVFKATTVRVPPLYKPQVGRPPKKRKKSHYEIANKICLSGKLSRKAKSVRCSKCGNASARQAASTRTVSGQAGGASDVSSQSSGSSQPITAQSTSTRARNALSQPSATPSTTSQGPTQHSVGPRKCFQAPRRLPTDTAQENYQLS</sequence>
<evidence type="ECO:0000256" key="1">
    <source>
        <dbReference type="SAM" id="MobiDB-lite"/>
    </source>
</evidence>
<feature type="region of interest" description="Disordered" evidence="1">
    <location>
        <begin position="239"/>
        <end position="324"/>
    </location>
</feature>
<name>A0A699H0R0_TANCI</name>
<proteinExistence type="predicted"/>
<feature type="compositionally biased region" description="Low complexity" evidence="1">
    <location>
        <begin position="282"/>
        <end position="297"/>
    </location>
</feature>
<evidence type="ECO:0000313" key="2">
    <source>
        <dbReference type="EMBL" id="GEW89425.1"/>
    </source>
</evidence>
<feature type="compositionally biased region" description="Low complexity" evidence="1">
    <location>
        <begin position="247"/>
        <end position="266"/>
    </location>
</feature>
<organism evidence="2">
    <name type="scientific">Tanacetum cinerariifolium</name>
    <name type="common">Dalmatian daisy</name>
    <name type="synonym">Chrysanthemum cinerariifolium</name>
    <dbReference type="NCBI Taxonomy" id="118510"/>
    <lineage>
        <taxon>Eukaryota</taxon>
        <taxon>Viridiplantae</taxon>
        <taxon>Streptophyta</taxon>
        <taxon>Embryophyta</taxon>
        <taxon>Tracheophyta</taxon>
        <taxon>Spermatophyta</taxon>
        <taxon>Magnoliopsida</taxon>
        <taxon>eudicotyledons</taxon>
        <taxon>Gunneridae</taxon>
        <taxon>Pentapetalae</taxon>
        <taxon>asterids</taxon>
        <taxon>campanulids</taxon>
        <taxon>Asterales</taxon>
        <taxon>Asteraceae</taxon>
        <taxon>Asteroideae</taxon>
        <taxon>Anthemideae</taxon>
        <taxon>Anthemidinae</taxon>
        <taxon>Tanacetum</taxon>
    </lineage>
</organism>
<reference evidence="2" key="1">
    <citation type="journal article" date="2019" name="Sci. Rep.">
        <title>Draft genome of Tanacetum cinerariifolium, the natural source of mosquito coil.</title>
        <authorList>
            <person name="Yamashiro T."/>
            <person name="Shiraishi A."/>
            <person name="Satake H."/>
            <person name="Nakayama K."/>
        </authorList>
    </citation>
    <scope>NUCLEOTIDE SEQUENCE</scope>
</reference>
<feature type="compositionally biased region" description="Polar residues" evidence="1">
    <location>
        <begin position="315"/>
        <end position="324"/>
    </location>
</feature>
<dbReference type="PANTHER" id="PTHR31973:SF190">
    <property type="entry name" value="MULE TRANSPOSASE DOMAIN-CONTAINING PROTEIN"/>
    <property type="match status" value="1"/>
</dbReference>
<dbReference type="AlphaFoldDB" id="A0A699H0R0"/>
<feature type="compositionally biased region" description="Polar residues" evidence="1">
    <location>
        <begin position="267"/>
        <end position="281"/>
    </location>
</feature>
<dbReference type="PANTHER" id="PTHR31973">
    <property type="entry name" value="POLYPROTEIN, PUTATIVE-RELATED"/>
    <property type="match status" value="1"/>
</dbReference>
<gene>
    <name evidence="2" type="ORF">Tci_261401</name>
</gene>
<comment type="caution">
    <text evidence="2">The sequence shown here is derived from an EMBL/GenBank/DDBJ whole genome shotgun (WGS) entry which is preliminary data.</text>
</comment>